<protein>
    <submittedName>
        <fullName evidence="2">Uncharacterized protein</fullName>
    </submittedName>
</protein>
<dbReference type="AlphaFoldDB" id="A0A5P1E2G7"/>
<proteinExistence type="predicted"/>
<evidence type="ECO:0000313" key="3">
    <source>
        <dbReference type="Proteomes" id="UP000243459"/>
    </source>
</evidence>
<dbReference type="Proteomes" id="UP000243459">
    <property type="component" value="Chromosome 10"/>
</dbReference>
<organism evidence="2 3">
    <name type="scientific">Asparagus officinalis</name>
    <name type="common">Garden asparagus</name>
    <dbReference type="NCBI Taxonomy" id="4686"/>
    <lineage>
        <taxon>Eukaryota</taxon>
        <taxon>Viridiplantae</taxon>
        <taxon>Streptophyta</taxon>
        <taxon>Embryophyta</taxon>
        <taxon>Tracheophyta</taxon>
        <taxon>Spermatophyta</taxon>
        <taxon>Magnoliopsida</taxon>
        <taxon>Liliopsida</taxon>
        <taxon>Asparagales</taxon>
        <taxon>Asparagaceae</taxon>
        <taxon>Asparagoideae</taxon>
        <taxon>Asparagus</taxon>
    </lineage>
</organism>
<dbReference type="EMBL" id="CM007390">
    <property type="protein sequence ID" value="ONK56804.1"/>
    <property type="molecule type" value="Genomic_DNA"/>
</dbReference>
<accession>A0A5P1E2G7</accession>
<keyword evidence="3" id="KW-1185">Reference proteome</keyword>
<gene>
    <name evidence="2" type="ORF">A4U43_C10F13160</name>
</gene>
<evidence type="ECO:0000313" key="2">
    <source>
        <dbReference type="EMBL" id="ONK56804.1"/>
    </source>
</evidence>
<name>A0A5P1E2G7_ASPOF</name>
<reference evidence="3" key="1">
    <citation type="journal article" date="2017" name="Nat. Commun.">
        <title>The asparagus genome sheds light on the origin and evolution of a young Y chromosome.</title>
        <authorList>
            <person name="Harkess A."/>
            <person name="Zhou J."/>
            <person name="Xu C."/>
            <person name="Bowers J.E."/>
            <person name="Van der Hulst R."/>
            <person name="Ayyampalayam S."/>
            <person name="Mercati F."/>
            <person name="Riccardi P."/>
            <person name="McKain M.R."/>
            <person name="Kakrana A."/>
            <person name="Tang H."/>
            <person name="Ray J."/>
            <person name="Groenendijk J."/>
            <person name="Arikit S."/>
            <person name="Mathioni S.M."/>
            <person name="Nakano M."/>
            <person name="Shan H."/>
            <person name="Telgmann-Rauber A."/>
            <person name="Kanno A."/>
            <person name="Yue Z."/>
            <person name="Chen H."/>
            <person name="Li W."/>
            <person name="Chen Y."/>
            <person name="Xu X."/>
            <person name="Zhang Y."/>
            <person name="Luo S."/>
            <person name="Chen H."/>
            <person name="Gao J."/>
            <person name="Mao Z."/>
            <person name="Pires J.C."/>
            <person name="Luo M."/>
            <person name="Kudrna D."/>
            <person name="Wing R.A."/>
            <person name="Meyers B.C."/>
            <person name="Yi K."/>
            <person name="Kong H."/>
            <person name="Lavrijsen P."/>
            <person name="Sunseri F."/>
            <person name="Falavigna A."/>
            <person name="Ye Y."/>
            <person name="Leebens-Mack J.H."/>
            <person name="Chen G."/>
        </authorList>
    </citation>
    <scope>NUCLEOTIDE SEQUENCE [LARGE SCALE GENOMIC DNA]</scope>
    <source>
        <strain evidence="3">cv. DH0086</strain>
    </source>
</reference>
<feature type="region of interest" description="Disordered" evidence="1">
    <location>
        <begin position="1"/>
        <end position="45"/>
    </location>
</feature>
<feature type="compositionally biased region" description="Low complexity" evidence="1">
    <location>
        <begin position="19"/>
        <end position="28"/>
    </location>
</feature>
<dbReference type="Gramene" id="ONK56804">
    <property type="protein sequence ID" value="ONK56804"/>
    <property type="gene ID" value="A4U43_C10F13160"/>
</dbReference>
<evidence type="ECO:0000256" key="1">
    <source>
        <dbReference type="SAM" id="MobiDB-lite"/>
    </source>
</evidence>
<sequence length="241" mass="25385">MSDRKTPPLDEGVGGSGGTSRSPSSGFSLWSAGTRGRNRKGVAAARDVHDGGGAAARALGWRFAGKGRQIFEELLDAPKREQEVAKELARAGERLEKLKGPIAEHVQMPAFAPNLPVLLKQAGEGHTATALEPSLGVTPSVAITPSATEFILPASAVVTEPIPSTSEAMTSTLVTDQQVLAQSTQPIISKGTMEAAIIISSAEEEKEEEEVDYSGDSNTIVDDVFRDYASGLTDRSSRLEV</sequence>